<protein>
    <recommendedName>
        <fullName evidence="5">UDP-2,3-diacylglucosamine pyrophosphatase</fullName>
    </recommendedName>
</protein>
<dbReference type="OrthoDB" id="9789836at2"/>
<evidence type="ECO:0000259" key="2">
    <source>
        <dbReference type="Pfam" id="PF17930"/>
    </source>
</evidence>
<dbReference type="EMBL" id="CP007243">
    <property type="protein sequence ID" value="AIA30470.1"/>
    <property type="molecule type" value="Genomic_DNA"/>
</dbReference>
<organism evidence="3 4">
    <name type="scientific">Leptospirillum ferriphilum YSK</name>
    <dbReference type="NCBI Taxonomy" id="1441628"/>
    <lineage>
        <taxon>Bacteria</taxon>
        <taxon>Pseudomonadati</taxon>
        <taxon>Nitrospirota</taxon>
        <taxon>Nitrospiria</taxon>
        <taxon>Nitrospirales</taxon>
        <taxon>Nitrospiraceae</taxon>
        <taxon>Leptospirillum</taxon>
    </lineage>
</organism>
<dbReference type="InterPro" id="IPR043167">
    <property type="entry name" value="LpxI_C_sf"/>
</dbReference>
<evidence type="ECO:0000313" key="3">
    <source>
        <dbReference type="EMBL" id="AIA30470.1"/>
    </source>
</evidence>
<dbReference type="InterPro" id="IPR053174">
    <property type="entry name" value="LpxI"/>
</dbReference>
<evidence type="ECO:0008006" key="5">
    <source>
        <dbReference type="Google" id="ProtNLM"/>
    </source>
</evidence>
<gene>
    <name evidence="3" type="ORF">Y981_05890</name>
</gene>
<dbReference type="KEGG" id="lfp:Y981_05890"/>
<proteinExistence type="predicted"/>
<dbReference type="Proteomes" id="UP000027059">
    <property type="component" value="Chromosome"/>
</dbReference>
<dbReference type="AlphaFoldDB" id="A0A059XTR3"/>
<dbReference type="Gene3D" id="3.40.140.80">
    <property type="match status" value="1"/>
</dbReference>
<dbReference type="Gene3D" id="3.40.50.20">
    <property type="match status" value="1"/>
</dbReference>
<dbReference type="InterPro" id="IPR041255">
    <property type="entry name" value="LpxI_N"/>
</dbReference>
<dbReference type="InterPro" id="IPR010415">
    <property type="entry name" value="LpxI_C"/>
</dbReference>
<dbReference type="PANTHER" id="PTHR39962">
    <property type="entry name" value="BLL4848 PROTEIN"/>
    <property type="match status" value="1"/>
</dbReference>
<feature type="domain" description="LpxI C-terminal" evidence="1">
    <location>
        <begin position="167"/>
        <end position="295"/>
    </location>
</feature>
<evidence type="ECO:0000313" key="4">
    <source>
        <dbReference type="Proteomes" id="UP000027059"/>
    </source>
</evidence>
<accession>A0A059XTR3</accession>
<dbReference type="PANTHER" id="PTHR39962:SF1">
    <property type="entry name" value="LPXI FAMILY PROTEIN"/>
    <property type="match status" value="1"/>
</dbReference>
<sequence>MKIIPVKTDKKPYSYGHIEPQSASVSSVHDFPPPGPIGLVAGNGLFPNLFLDSARKKGYEVIVVAHRGETDPSVESFGAPVRWIRVGQLEPIFKTFHEHGVKAAAFAGGIKKPRLFDLRPDWRGVRILARVAVNHDDQVLRALADEFEQESIRIVPSTWLLPELTTPEGVLGVHHPTDAEREDIRIGLEAGKVLGTLDVGQCVVVKEKVILALEAIEGTDETIRRGARFSSPGIVVVKMAKPGQDLRFDLPSVGMKTLELMAEVGGRVLALEAGKSLILDTGHFLETADRYGICVLGVTWD</sequence>
<keyword evidence="4" id="KW-1185">Reference proteome</keyword>
<reference evidence="4" key="1">
    <citation type="submission" date="2014-02" db="EMBL/GenBank/DDBJ databases">
        <title>Complete genome sequence and comparative genomic analysis of the nitrogen-fixing bacterium Leptospirillum ferriphilum YSK.</title>
        <authorList>
            <person name="Guo X."/>
            <person name="Yin H."/>
            <person name="Liang Y."/>
            <person name="Hu Q."/>
            <person name="Ma L."/>
            <person name="Xiao Y."/>
            <person name="Zhang X."/>
            <person name="Qiu G."/>
            <person name="Liu X."/>
        </authorList>
    </citation>
    <scope>NUCLEOTIDE SEQUENCE [LARGE SCALE GENOMIC DNA]</scope>
    <source>
        <strain evidence="4">YSK</strain>
    </source>
</reference>
<reference evidence="3 4" key="2">
    <citation type="journal article" date="2015" name="Biomed. Res. Int.">
        <title>Effects of Arsenite Resistance on the Growth and Functional Gene Expression of Leptospirillum ferriphilum and Acidithiobacillus thiooxidans in Pure Culture and Coculture.</title>
        <authorList>
            <person name="Jiang H."/>
            <person name="Liang Y."/>
            <person name="Yin H."/>
            <person name="Xiao Y."/>
            <person name="Guo X."/>
            <person name="Xu Y."/>
            <person name="Hu Q."/>
            <person name="Liu H."/>
            <person name="Liu X."/>
        </authorList>
    </citation>
    <scope>NUCLEOTIDE SEQUENCE [LARGE SCALE GENOMIC DNA]</scope>
    <source>
        <strain evidence="3 4">YSK</strain>
    </source>
</reference>
<dbReference type="Pfam" id="PF06230">
    <property type="entry name" value="LpxI_C"/>
    <property type="match status" value="1"/>
</dbReference>
<name>A0A059XTR3_9BACT</name>
<dbReference type="HOGENOM" id="CLU_085042_0_0_0"/>
<evidence type="ECO:0000259" key="1">
    <source>
        <dbReference type="Pfam" id="PF06230"/>
    </source>
</evidence>
<dbReference type="Pfam" id="PF17930">
    <property type="entry name" value="LpxI_N"/>
    <property type="match status" value="1"/>
</dbReference>
<feature type="domain" description="LpxI N-terminal" evidence="2">
    <location>
        <begin position="37"/>
        <end position="164"/>
    </location>
</feature>